<dbReference type="PROSITE" id="PS50893">
    <property type="entry name" value="ABC_TRANSPORTER_2"/>
    <property type="match status" value="1"/>
</dbReference>
<name>A0A2A5CA35_9GAMM</name>
<evidence type="ECO:0000256" key="4">
    <source>
        <dbReference type="ARBA" id="ARBA00022741"/>
    </source>
</evidence>
<comment type="similarity">
    <text evidence="1">Belongs to the ABC transporter superfamily.</text>
</comment>
<dbReference type="SMART" id="SM00382">
    <property type="entry name" value="AAA"/>
    <property type="match status" value="1"/>
</dbReference>
<evidence type="ECO:0000256" key="3">
    <source>
        <dbReference type="ARBA" id="ARBA00022458"/>
    </source>
</evidence>
<sequence length="300" mass="33708">MSELEVRQLNKFFGKLHAVKDVSFNVSEGAIFGLIGRNGAGKTTTLRMMMDIIGPDSGEILLDGKPVGHEFRRRISYLPEERGLYKKMKVMDILNFFMEIKGIKPAAVKNKALAYLDQFQLLDRKDAKIEDLSKGNQQKIQFIAAILSDPDFIILDEPFSGLDPVNTNILKSIIIDLKQQGKMIIFSTHLMDFADKMCDQIALIHQGELVLNGALKDIKKQYSGRNISLVYEGDISFLDENPMVEAVHDYGNATGISLYQGEDIQKVLQLLIAHKVVIKKFDANEISLQEIFLKVAGEDD</sequence>
<dbReference type="InterPro" id="IPR003439">
    <property type="entry name" value="ABC_transporter-like_ATP-bd"/>
</dbReference>
<dbReference type="EMBL" id="NVWI01000009">
    <property type="protein sequence ID" value="PCJ40351.1"/>
    <property type="molecule type" value="Genomic_DNA"/>
</dbReference>
<evidence type="ECO:0000313" key="7">
    <source>
        <dbReference type="EMBL" id="PCJ40351.1"/>
    </source>
</evidence>
<dbReference type="GO" id="GO:0005524">
    <property type="term" value="F:ATP binding"/>
    <property type="evidence" value="ECO:0007669"/>
    <property type="project" value="UniProtKB-KW"/>
</dbReference>
<evidence type="ECO:0000256" key="5">
    <source>
        <dbReference type="ARBA" id="ARBA00022840"/>
    </source>
</evidence>
<dbReference type="Pfam" id="PF13732">
    <property type="entry name" value="DrrA1-3_C"/>
    <property type="match status" value="1"/>
</dbReference>
<dbReference type="Proteomes" id="UP000228987">
    <property type="component" value="Unassembled WGS sequence"/>
</dbReference>
<dbReference type="Pfam" id="PF00005">
    <property type="entry name" value="ABC_tran"/>
    <property type="match status" value="1"/>
</dbReference>
<dbReference type="PROSITE" id="PS00211">
    <property type="entry name" value="ABC_TRANSPORTER_1"/>
    <property type="match status" value="1"/>
</dbReference>
<keyword evidence="2" id="KW-0813">Transport</keyword>
<protein>
    <submittedName>
        <fullName evidence="7">ABC transporter</fullName>
    </submittedName>
</protein>
<dbReference type="InterPro" id="IPR025302">
    <property type="entry name" value="DrrA1/2-like_C"/>
</dbReference>
<evidence type="ECO:0000259" key="6">
    <source>
        <dbReference type="PROSITE" id="PS50893"/>
    </source>
</evidence>
<dbReference type="SUPFAM" id="SSF52540">
    <property type="entry name" value="P-loop containing nucleoside triphosphate hydrolases"/>
    <property type="match status" value="1"/>
</dbReference>
<accession>A0A2A5CA35</accession>
<comment type="caution">
    <text evidence="7">The sequence shown here is derived from an EMBL/GenBank/DDBJ whole genome shotgun (WGS) entry which is preliminary data.</text>
</comment>
<organism evidence="7 8">
    <name type="scientific">SAR86 cluster bacterium</name>
    <dbReference type="NCBI Taxonomy" id="2030880"/>
    <lineage>
        <taxon>Bacteria</taxon>
        <taxon>Pseudomonadati</taxon>
        <taxon>Pseudomonadota</taxon>
        <taxon>Gammaproteobacteria</taxon>
        <taxon>SAR86 cluster</taxon>
    </lineage>
</organism>
<dbReference type="GO" id="GO:0016887">
    <property type="term" value="F:ATP hydrolysis activity"/>
    <property type="evidence" value="ECO:0007669"/>
    <property type="project" value="InterPro"/>
</dbReference>
<evidence type="ECO:0000256" key="2">
    <source>
        <dbReference type="ARBA" id="ARBA00022448"/>
    </source>
</evidence>
<dbReference type="AlphaFoldDB" id="A0A2A5CA35"/>
<keyword evidence="5" id="KW-0067">ATP-binding</keyword>
<dbReference type="PANTHER" id="PTHR42711">
    <property type="entry name" value="ABC TRANSPORTER ATP-BINDING PROTEIN"/>
    <property type="match status" value="1"/>
</dbReference>
<reference evidence="8" key="1">
    <citation type="submission" date="2017-08" db="EMBL/GenBank/DDBJ databases">
        <title>A dynamic microbial community with high functional redundancy inhabits the cold, oxic subseafloor aquifer.</title>
        <authorList>
            <person name="Tully B.J."/>
            <person name="Wheat C.G."/>
            <person name="Glazer B.T."/>
            <person name="Huber J.A."/>
        </authorList>
    </citation>
    <scope>NUCLEOTIDE SEQUENCE [LARGE SCALE GENOMIC DNA]</scope>
</reference>
<feature type="domain" description="ABC transporter" evidence="6">
    <location>
        <begin position="4"/>
        <end position="231"/>
    </location>
</feature>
<keyword evidence="3" id="KW-0536">Nodulation</keyword>
<keyword evidence="4" id="KW-0547">Nucleotide-binding</keyword>
<dbReference type="PANTHER" id="PTHR42711:SF5">
    <property type="entry name" value="ABC TRANSPORTER ATP-BINDING PROTEIN NATA"/>
    <property type="match status" value="1"/>
</dbReference>
<dbReference type="InterPro" id="IPR027417">
    <property type="entry name" value="P-loop_NTPase"/>
</dbReference>
<dbReference type="InterPro" id="IPR003593">
    <property type="entry name" value="AAA+_ATPase"/>
</dbReference>
<dbReference type="Gene3D" id="3.40.50.300">
    <property type="entry name" value="P-loop containing nucleotide triphosphate hydrolases"/>
    <property type="match status" value="1"/>
</dbReference>
<proteinExistence type="inferred from homology"/>
<evidence type="ECO:0000313" key="8">
    <source>
        <dbReference type="Proteomes" id="UP000228987"/>
    </source>
</evidence>
<dbReference type="InterPro" id="IPR050763">
    <property type="entry name" value="ABC_transporter_ATP-binding"/>
</dbReference>
<evidence type="ECO:0000256" key="1">
    <source>
        <dbReference type="ARBA" id="ARBA00005417"/>
    </source>
</evidence>
<dbReference type="InterPro" id="IPR017871">
    <property type="entry name" value="ABC_transporter-like_CS"/>
</dbReference>
<gene>
    <name evidence="7" type="ORF">COA71_10850</name>
</gene>